<keyword evidence="3" id="KW-1185">Reference proteome</keyword>
<gene>
    <name evidence="2" type="ORF">DEBURN_LOCUS10005</name>
</gene>
<dbReference type="EMBL" id="CAJVPK010002372">
    <property type="protein sequence ID" value="CAG8611749.1"/>
    <property type="molecule type" value="Genomic_DNA"/>
</dbReference>
<organism evidence="2 3">
    <name type="scientific">Diversispora eburnea</name>
    <dbReference type="NCBI Taxonomy" id="1213867"/>
    <lineage>
        <taxon>Eukaryota</taxon>
        <taxon>Fungi</taxon>
        <taxon>Fungi incertae sedis</taxon>
        <taxon>Mucoromycota</taxon>
        <taxon>Glomeromycotina</taxon>
        <taxon>Glomeromycetes</taxon>
        <taxon>Diversisporales</taxon>
        <taxon>Diversisporaceae</taxon>
        <taxon>Diversispora</taxon>
    </lineage>
</organism>
<comment type="caution">
    <text evidence="2">The sequence shown here is derived from an EMBL/GenBank/DDBJ whole genome shotgun (WGS) entry which is preliminary data.</text>
</comment>
<feature type="compositionally biased region" description="Polar residues" evidence="1">
    <location>
        <begin position="87"/>
        <end position="96"/>
    </location>
</feature>
<feature type="compositionally biased region" description="Basic residues" evidence="1">
    <location>
        <begin position="142"/>
        <end position="151"/>
    </location>
</feature>
<sequence>MVSSTLNENSTSKHLNIGVDITEKKPRHTPNNAVEPLIVTSAVVNLTVEEKNSINIIENKNISEGGVNGIKVNNTSNNKSPRRNRSDPSFTENRQLSSEEKKSVSFPANIKKPLSTGKPKRSMSAFPASNENDSQAETPGKSQKKRQLKRRNTYNAEMMVEELVLSEETQKWAENVKRRLSRRVKGKDNTEEDPIIGTRIGVDHVNYVLMYNMLTGIRVGRELNEADFRAAHKLAFD</sequence>
<dbReference type="AlphaFoldDB" id="A0A9N9CTZ1"/>
<evidence type="ECO:0000313" key="2">
    <source>
        <dbReference type="EMBL" id="CAG8611749.1"/>
    </source>
</evidence>
<evidence type="ECO:0000313" key="3">
    <source>
        <dbReference type="Proteomes" id="UP000789706"/>
    </source>
</evidence>
<protein>
    <submittedName>
        <fullName evidence="2">4529_t:CDS:1</fullName>
    </submittedName>
</protein>
<accession>A0A9N9CTZ1</accession>
<evidence type="ECO:0000256" key="1">
    <source>
        <dbReference type="SAM" id="MobiDB-lite"/>
    </source>
</evidence>
<feature type="region of interest" description="Disordered" evidence="1">
    <location>
        <begin position="64"/>
        <end position="151"/>
    </location>
</feature>
<reference evidence="2" key="1">
    <citation type="submission" date="2021-06" db="EMBL/GenBank/DDBJ databases">
        <authorList>
            <person name="Kallberg Y."/>
            <person name="Tangrot J."/>
            <person name="Rosling A."/>
        </authorList>
    </citation>
    <scope>NUCLEOTIDE SEQUENCE</scope>
    <source>
        <strain evidence="2">AZ414A</strain>
    </source>
</reference>
<feature type="non-terminal residue" evidence="2">
    <location>
        <position position="1"/>
    </location>
</feature>
<proteinExistence type="predicted"/>
<dbReference type="OrthoDB" id="20783at2759"/>
<name>A0A9N9CTZ1_9GLOM</name>
<feature type="compositionally biased region" description="Polar residues" evidence="1">
    <location>
        <begin position="127"/>
        <end position="141"/>
    </location>
</feature>
<dbReference type="Proteomes" id="UP000789706">
    <property type="component" value="Unassembled WGS sequence"/>
</dbReference>